<dbReference type="InterPro" id="IPR008332">
    <property type="entry name" value="MethylG_MeTrfase_N"/>
</dbReference>
<keyword evidence="6 9" id="KW-0227">DNA damage</keyword>
<dbReference type="PROSITE" id="PS00374">
    <property type="entry name" value="MGMT"/>
    <property type="match status" value="1"/>
</dbReference>
<dbReference type="EC" id="2.1.1.63" evidence="9"/>
<comment type="catalytic activity">
    <reaction evidence="8 9">
        <text>a 6-O-methyl-2'-deoxyguanosine in DNA + L-cysteinyl-[protein] = S-methyl-L-cysteinyl-[protein] + a 2'-deoxyguanosine in DNA</text>
        <dbReference type="Rhea" id="RHEA:24000"/>
        <dbReference type="Rhea" id="RHEA-COMP:10131"/>
        <dbReference type="Rhea" id="RHEA-COMP:10132"/>
        <dbReference type="Rhea" id="RHEA-COMP:11367"/>
        <dbReference type="Rhea" id="RHEA-COMP:11368"/>
        <dbReference type="ChEBI" id="CHEBI:29950"/>
        <dbReference type="ChEBI" id="CHEBI:82612"/>
        <dbReference type="ChEBI" id="CHEBI:85445"/>
        <dbReference type="ChEBI" id="CHEBI:85448"/>
        <dbReference type="EC" id="2.1.1.63"/>
    </reaction>
</comment>
<gene>
    <name evidence="12" type="ORF">PAT3040_05138</name>
</gene>
<dbReference type="Gene3D" id="3.30.160.70">
    <property type="entry name" value="Methylated DNA-protein cysteine methyltransferase domain"/>
    <property type="match status" value="1"/>
</dbReference>
<comment type="function">
    <text evidence="9">Involved in the cellular defense against the biological effects of O6-methylguanine (O6-MeG) and O4-methylthymine (O4-MeT) in DNA. Repairs the methylated nucleobase in DNA by stoichiometrically transferring the methyl group to a cysteine residue in the enzyme. This is a suicide reaction: the enzyme is irreversibly inactivated.</text>
</comment>
<evidence type="ECO:0000256" key="7">
    <source>
        <dbReference type="ARBA" id="ARBA00023204"/>
    </source>
</evidence>
<dbReference type="RefSeq" id="WP_108994913.1">
    <property type="nucleotide sequence ID" value="NZ_BDQX01000317.1"/>
</dbReference>
<dbReference type="HAMAP" id="MF_00772">
    <property type="entry name" value="OGT"/>
    <property type="match status" value="1"/>
</dbReference>
<comment type="similarity">
    <text evidence="2 9">Belongs to the MGMT family.</text>
</comment>
<dbReference type="InterPro" id="IPR036217">
    <property type="entry name" value="MethylDNA_cys_MeTrfase_DNAb"/>
</dbReference>
<dbReference type="PANTHER" id="PTHR10815">
    <property type="entry name" value="METHYLATED-DNA--PROTEIN-CYSTEINE METHYLTRANSFERASE"/>
    <property type="match status" value="1"/>
</dbReference>
<dbReference type="EMBL" id="BDQX01000317">
    <property type="protein sequence ID" value="GBG10407.1"/>
    <property type="molecule type" value="Genomic_DNA"/>
</dbReference>
<dbReference type="SUPFAM" id="SSF53155">
    <property type="entry name" value="Methylated DNA-protein cysteine methyltransferase domain"/>
    <property type="match status" value="1"/>
</dbReference>
<evidence type="ECO:0000256" key="4">
    <source>
        <dbReference type="ARBA" id="ARBA00022603"/>
    </source>
</evidence>
<evidence type="ECO:0000256" key="8">
    <source>
        <dbReference type="ARBA" id="ARBA00049348"/>
    </source>
</evidence>
<evidence type="ECO:0000256" key="1">
    <source>
        <dbReference type="ARBA" id="ARBA00001286"/>
    </source>
</evidence>
<dbReference type="FunFam" id="1.10.10.10:FF:000214">
    <property type="entry name" value="Methylated-DNA--protein-cysteine methyltransferase"/>
    <property type="match status" value="1"/>
</dbReference>
<comment type="catalytic activity">
    <reaction evidence="1 9">
        <text>a 4-O-methyl-thymidine in DNA + L-cysteinyl-[protein] = a thymidine in DNA + S-methyl-L-cysteinyl-[protein]</text>
        <dbReference type="Rhea" id="RHEA:53428"/>
        <dbReference type="Rhea" id="RHEA-COMP:10131"/>
        <dbReference type="Rhea" id="RHEA-COMP:10132"/>
        <dbReference type="Rhea" id="RHEA-COMP:13555"/>
        <dbReference type="Rhea" id="RHEA-COMP:13556"/>
        <dbReference type="ChEBI" id="CHEBI:29950"/>
        <dbReference type="ChEBI" id="CHEBI:82612"/>
        <dbReference type="ChEBI" id="CHEBI:137386"/>
        <dbReference type="ChEBI" id="CHEBI:137387"/>
        <dbReference type="EC" id="2.1.1.63"/>
    </reaction>
</comment>
<evidence type="ECO:0000313" key="13">
    <source>
        <dbReference type="Proteomes" id="UP000245202"/>
    </source>
</evidence>
<keyword evidence="4 9" id="KW-0489">Methyltransferase</keyword>
<dbReference type="CDD" id="cd06445">
    <property type="entry name" value="ATase"/>
    <property type="match status" value="1"/>
</dbReference>
<dbReference type="Gene3D" id="1.10.10.10">
    <property type="entry name" value="Winged helix-like DNA-binding domain superfamily/Winged helix DNA-binding domain"/>
    <property type="match status" value="1"/>
</dbReference>
<reference evidence="12 13" key="1">
    <citation type="submission" date="2017-08" db="EMBL/GenBank/DDBJ databases">
        <title>Substantial Increase in Enzyme Production by Combined Drug-Resistance Mutations in Paenibacillus agaridevorans.</title>
        <authorList>
            <person name="Tanaka Y."/>
            <person name="Funane K."/>
            <person name="Hosaka T."/>
            <person name="Shiwa Y."/>
            <person name="Fujita N."/>
            <person name="Miyazaki T."/>
            <person name="Yoshikawa H."/>
            <person name="Murakami K."/>
            <person name="Kasahara K."/>
            <person name="Inaoka T."/>
            <person name="Hiraga Y."/>
            <person name="Ochi K."/>
        </authorList>
    </citation>
    <scope>NUCLEOTIDE SEQUENCE [LARGE SCALE GENOMIC DNA]</scope>
    <source>
        <strain evidence="12 13">T-3040</strain>
    </source>
</reference>
<feature type="domain" description="Methylguanine DNA methyltransferase ribonuclease-like" evidence="11">
    <location>
        <begin position="25"/>
        <end position="92"/>
    </location>
</feature>
<dbReference type="InterPro" id="IPR001497">
    <property type="entry name" value="MethylDNA_cys_MeTrfase_AS"/>
</dbReference>
<dbReference type="InterPro" id="IPR036631">
    <property type="entry name" value="MGMT_N_sf"/>
</dbReference>
<dbReference type="Proteomes" id="UP000245202">
    <property type="component" value="Unassembled WGS sequence"/>
</dbReference>
<organism evidence="12 13">
    <name type="scientific">Paenibacillus agaridevorans</name>
    <dbReference type="NCBI Taxonomy" id="171404"/>
    <lineage>
        <taxon>Bacteria</taxon>
        <taxon>Bacillati</taxon>
        <taxon>Bacillota</taxon>
        <taxon>Bacilli</taxon>
        <taxon>Bacillales</taxon>
        <taxon>Paenibacillaceae</taxon>
        <taxon>Paenibacillus</taxon>
    </lineage>
</organism>
<feature type="active site" description="Nucleophile; methyl group acceptor" evidence="9">
    <location>
        <position position="147"/>
    </location>
</feature>
<evidence type="ECO:0000259" key="10">
    <source>
        <dbReference type="Pfam" id="PF01035"/>
    </source>
</evidence>
<evidence type="ECO:0000313" key="12">
    <source>
        <dbReference type="EMBL" id="GBG10407.1"/>
    </source>
</evidence>
<protein>
    <recommendedName>
        <fullName evidence="9">Methylated-DNA--protein-cysteine methyltransferase</fullName>
        <ecNumber evidence="9">2.1.1.63</ecNumber>
    </recommendedName>
    <alternativeName>
        <fullName evidence="9">6-O-methylguanine-DNA methyltransferase</fullName>
        <shortName evidence="9">MGMT</shortName>
    </alternativeName>
    <alternativeName>
        <fullName evidence="9">O-6-methylguanine-DNA-alkyltransferase</fullName>
    </alternativeName>
</protein>
<dbReference type="InterPro" id="IPR036388">
    <property type="entry name" value="WH-like_DNA-bd_sf"/>
</dbReference>
<evidence type="ECO:0000256" key="6">
    <source>
        <dbReference type="ARBA" id="ARBA00022763"/>
    </source>
</evidence>
<dbReference type="SUPFAM" id="SSF46767">
    <property type="entry name" value="Methylated DNA-protein cysteine methyltransferase, C-terminal domain"/>
    <property type="match status" value="1"/>
</dbReference>
<evidence type="ECO:0000256" key="3">
    <source>
        <dbReference type="ARBA" id="ARBA00022490"/>
    </source>
</evidence>
<dbReference type="InterPro" id="IPR023546">
    <property type="entry name" value="MGMT"/>
</dbReference>
<dbReference type="PANTHER" id="PTHR10815:SF12">
    <property type="entry name" value="METHYLATED-DNA--PROTEIN-CYSTEINE METHYLTRANSFERASE, INDUCIBLE"/>
    <property type="match status" value="1"/>
</dbReference>
<sequence length="189" mass="21226">MTSQSRQRTSVYWDMFIHPAFGDQPIYVAATEEGLCQITFPHEPFEYLVASVKKRVADAQLVQSMEQLRPYCTQLKEYLEGERKAFTVPVDFRGTEFQNDVWRELVRIPFGETRSYSDIAIAIGRGKAVRAVGAANGANPVPIVVPCHRVIGKNNTLTGFRGGLAIKETLLRLEGAGSYKAKGHQRYLF</sequence>
<evidence type="ECO:0000256" key="5">
    <source>
        <dbReference type="ARBA" id="ARBA00022679"/>
    </source>
</evidence>
<dbReference type="NCBIfam" id="TIGR00589">
    <property type="entry name" value="ogt"/>
    <property type="match status" value="1"/>
</dbReference>
<dbReference type="GO" id="GO:0006307">
    <property type="term" value="P:DNA alkylation repair"/>
    <property type="evidence" value="ECO:0007669"/>
    <property type="project" value="UniProtKB-UniRule"/>
</dbReference>
<dbReference type="GO" id="GO:0003908">
    <property type="term" value="F:methylated-DNA-[protein]-cysteine S-methyltransferase activity"/>
    <property type="evidence" value="ECO:0007669"/>
    <property type="project" value="UniProtKB-UniRule"/>
</dbReference>
<evidence type="ECO:0000259" key="11">
    <source>
        <dbReference type="Pfam" id="PF02870"/>
    </source>
</evidence>
<comment type="miscellaneous">
    <text evidence="9">This enzyme catalyzes only one turnover and therefore is not strictly catalytic. According to one definition, an enzyme is a biocatalyst that acts repeatedly and over many reaction cycles.</text>
</comment>
<keyword evidence="13" id="KW-1185">Reference proteome</keyword>
<dbReference type="GO" id="GO:0005737">
    <property type="term" value="C:cytoplasm"/>
    <property type="evidence" value="ECO:0007669"/>
    <property type="project" value="UniProtKB-SubCell"/>
</dbReference>
<accession>A0A2R5EV19</accession>
<proteinExistence type="inferred from homology"/>
<keyword evidence="5 9" id="KW-0808">Transferase</keyword>
<dbReference type="Pfam" id="PF02870">
    <property type="entry name" value="Methyltransf_1N"/>
    <property type="match status" value="1"/>
</dbReference>
<dbReference type="GO" id="GO:0032259">
    <property type="term" value="P:methylation"/>
    <property type="evidence" value="ECO:0007669"/>
    <property type="project" value="UniProtKB-KW"/>
</dbReference>
<name>A0A2R5EV19_9BACL</name>
<dbReference type="InterPro" id="IPR014048">
    <property type="entry name" value="MethylDNA_cys_MeTrfase_DNA-bd"/>
</dbReference>
<keyword evidence="3 9" id="KW-0963">Cytoplasm</keyword>
<comment type="caution">
    <text evidence="12">The sequence shown here is derived from an EMBL/GenBank/DDBJ whole genome shotgun (WGS) entry which is preliminary data.</text>
</comment>
<evidence type="ECO:0000256" key="9">
    <source>
        <dbReference type="HAMAP-Rule" id="MF_00772"/>
    </source>
</evidence>
<feature type="domain" description="Methylated-DNA-[protein]-cysteine S-methyltransferase DNA binding" evidence="10">
    <location>
        <begin position="96"/>
        <end position="176"/>
    </location>
</feature>
<keyword evidence="7 9" id="KW-0234">DNA repair</keyword>
<evidence type="ECO:0000256" key="2">
    <source>
        <dbReference type="ARBA" id="ARBA00008711"/>
    </source>
</evidence>
<dbReference type="Pfam" id="PF01035">
    <property type="entry name" value="DNA_binding_1"/>
    <property type="match status" value="1"/>
</dbReference>
<dbReference type="AlphaFoldDB" id="A0A2R5EV19"/>
<comment type="subcellular location">
    <subcellularLocation>
        <location evidence="9">Cytoplasm</location>
    </subcellularLocation>
</comment>